<dbReference type="Proteomes" id="UP000828390">
    <property type="component" value="Unassembled WGS sequence"/>
</dbReference>
<evidence type="ECO:0000313" key="2">
    <source>
        <dbReference type="Proteomes" id="UP000828390"/>
    </source>
</evidence>
<reference evidence="1" key="1">
    <citation type="journal article" date="2019" name="bioRxiv">
        <title>The Genome of the Zebra Mussel, Dreissena polymorpha: A Resource for Invasive Species Research.</title>
        <authorList>
            <person name="McCartney M.A."/>
            <person name="Auch B."/>
            <person name="Kono T."/>
            <person name="Mallez S."/>
            <person name="Zhang Y."/>
            <person name="Obille A."/>
            <person name="Becker A."/>
            <person name="Abrahante J.E."/>
            <person name="Garbe J."/>
            <person name="Badalamenti J.P."/>
            <person name="Herman A."/>
            <person name="Mangelson H."/>
            <person name="Liachko I."/>
            <person name="Sullivan S."/>
            <person name="Sone E.D."/>
            <person name="Koren S."/>
            <person name="Silverstein K.A.T."/>
            <person name="Beckman K.B."/>
            <person name="Gohl D.M."/>
        </authorList>
    </citation>
    <scope>NUCLEOTIDE SEQUENCE</scope>
    <source>
        <strain evidence="1">Duluth1</strain>
        <tissue evidence="1">Whole animal</tissue>
    </source>
</reference>
<comment type="caution">
    <text evidence="1">The sequence shown here is derived from an EMBL/GenBank/DDBJ whole genome shotgun (WGS) entry which is preliminary data.</text>
</comment>
<dbReference type="AlphaFoldDB" id="A0A9D4JAM6"/>
<accession>A0A9D4JAM6</accession>
<sequence>MLHRHRFTAAVGQQVVPKSEEALSCTDIVSLPLCWQKVRSKERPNSERNTLRIACQCRWFSTETAKDGQSSERHIAILQRYVSLSPSISSVFSTSDESLCTGDIVSLAPC</sequence>
<name>A0A9D4JAM6_DREPO</name>
<evidence type="ECO:0000313" key="1">
    <source>
        <dbReference type="EMBL" id="KAH3802534.1"/>
    </source>
</evidence>
<reference evidence="1" key="2">
    <citation type="submission" date="2020-11" db="EMBL/GenBank/DDBJ databases">
        <authorList>
            <person name="McCartney M.A."/>
            <person name="Auch B."/>
            <person name="Kono T."/>
            <person name="Mallez S."/>
            <person name="Becker A."/>
            <person name="Gohl D.M."/>
            <person name="Silverstein K.A.T."/>
            <person name="Koren S."/>
            <person name="Bechman K.B."/>
            <person name="Herman A."/>
            <person name="Abrahante J.E."/>
            <person name="Garbe J."/>
        </authorList>
    </citation>
    <scope>NUCLEOTIDE SEQUENCE</scope>
    <source>
        <strain evidence="1">Duluth1</strain>
        <tissue evidence="1">Whole animal</tissue>
    </source>
</reference>
<proteinExistence type="predicted"/>
<organism evidence="1 2">
    <name type="scientific">Dreissena polymorpha</name>
    <name type="common">Zebra mussel</name>
    <name type="synonym">Mytilus polymorpha</name>
    <dbReference type="NCBI Taxonomy" id="45954"/>
    <lineage>
        <taxon>Eukaryota</taxon>
        <taxon>Metazoa</taxon>
        <taxon>Spiralia</taxon>
        <taxon>Lophotrochozoa</taxon>
        <taxon>Mollusca</taxon>
        <taxon>Bivalvia</taxon>
        <taxon>Autobranchia</taxon>
        <taxon>Heteroconchia</taxon>
        <taxon>Euheterodonta</taxon>
        <taxon>Imparidentia</taxon>
        <taxon>Neoheterodontei</taxon>
        <taxon>Myida</taxon>
        <taxon>Dreissenoidea</taxon>
        <taxon>Dreissenidae</taxon>
        <taxon>Dreissena</taxon>
    </lineage>
</organism>
<protein>
    <submittedName>
        <fullName evidence="1">Uncharacterized protein</fullName>
    </submittedName>
</protein>
<dbReference type="EMBL" id="JAIWYP010000007">
    <property type="protein sequence ID" value="KAH3802534.1"/>
    <property type="molecule type" value="Genomic_DNA"/>
</dbReference>
<keyword evidence="2" id="KW-1185">Reference proteome</keyword>
<gene>
    <name evidence="1" type="ORF">DPMN_156212</name>
</gene>